<proteinExistence type="predicted"/>
<dbReference type="PANTHER" id="PTHR38096:SF1">
    <property type="entry name" value="ENTEROBACTIN SYNTHASE COMPONENT D"/>
    <property type="match status" value="1"/>
</dbReference>
<feature type="domain" description="4'-phosphopantetheinyl transferase N-terminal" evidence="5">
    <location>
        <begin position="27"/>
        <end position="93"/>
    </location>
</feature>
<dbReference type="Proteomes" id="UP000028488">
    <property type="component" value="Chromosome"/>
</dbReference>
<dbReference type="Pfam" id="PF17837">
    <property type="entry name" value="4PPT_N"/>
    <property type="match status" value="1"/>
</dbReference>
<dbReference type="RefSeq" id="WP_112299234.1">
    <property type="nucleotide sequence ID" value="NZ_CP008947.1"/>
</dbReference>
<evidence type="ECO:0000313" key="6">
    <source>
        <dbReference type="EMBL" id="AII04403.1"/>
    </source>
</evidence>
<dbReference type="GO" id="GO:0005886">
    <property type="term" value="C:plasma membrane"/>
    <property type="evidence" value="ECO:0007669"/>
    <property type="project" value="TreeGrafter"/>
</dbReference>
<feature type="binding site" evidence="2">
    <location>
        <position position="157"/>
    </location>
    <ligand>
        <name>CoA</name>
        <dbReference type="ChEBI" id="CHEBI:57287"/>
    </ligand>
</feature>
<feature type="domain" description="4'-phosphopantetheinyl transferase" evidence="4">
    <location>
        <begin position="101"/>
        <end position="193"/>
    </location>
</feature>
<feature type="binding site" evidence="3">
    <location>
        <position position="105"/>
    </location>
    <ligand>
        <name>Mg(2+)</name>
        <dbReference type="ChEBI" id="CHEBI:18420"/>
    </ligand>
</feature>
<dbReference type="InterPro" id="IPR037143">
    <property type="entry name" value="4-PPantetheinyl_Trfase_dom_sf"/>
</dbReference>
<feature type="binding site" evidence="2">
    <location>
        <position position="171"/>
    </location>
    <ligand>
        <name>CoA</name>
        <dbReference type="ChEBI" id="CHEBI:57287"/>
    </ligand>
</feature>
<keyword evidence="1 6" id="KW-0808">Transferase</keyword>
<dbReference type="InterPro" id="IPR053566">
    <property type="entry name" value="P-Pant_transferase"/>
</dbReference>
<evidence type="ECO:0000259" key="5">
    <source>
        <dbReference type="Pfam" id="PF17837"/>
    </source>
</evidence>
<dbReference type="AlphaFoldDB" id="A0A076EH54"/>
<keyword evidence="3" id="KW-0479">Metal-binding</keyword>
<dbReference type="GO" id="GO:0008897">
    <property type="term" value="F:holo-[acyl-carrier-protein] synthase activity"/>
    <property type="evidence" value="ECO:0007669"/>
    <property type="project" value="InterPro"/>
</dbReference>
<dbReference type="EMBL" id="CP008947">
    <property type="protein sequence ID" value="AII04403.1"/>
    <property type="molecule type" value="Genomic_DNA"/>
</dbReference>
<accession>A0A076EH54</accession>
<evidence type="ECO:0000256" key="3">
    <source>
        <dbReference type="PIRSR" id="PIRSR603542-2"/>
    </source>
</evidence>
<dbReference type="GO" id="GO:0009239">
    <property type="term" value="P:enterobactin biosynthetic process"/>
    <property type="evidence" value="ECO:0007669"/>
    <property type="project" value="InterPro"/>
</dbReference>
<feature type="binding site" evidence="2">
    <location>
        <position position="47"/>
    </location>
    <ligand>
        <name>CoA</name>
        <dbReference type="ChEBI" id="CHEBI:57287"/>
    </ligand>
</feature>
<feature type="binding site" evidence="2">
    <location>
        <position position="39"/>
    </location>
    <ligand>
        <name>CoA</name>
        <dbReference type="ChEBI" id="CHEBI:57287"/>
    </ligand>
</feature>
<evidence type="ECO:0000256" key="2">
    <source>
        <dbReference type="PIRSR" id="PIRSR603542-1"/>
    </source>
</evidence>
<organism evidence="6 7">
    <name type="scientific">Rhodococcus opacus</name>
    <name type="common">Nocardia opaca</name>
    <dbReference type="NCBI Taxonomy" id="37919"/>
    <lineage>
        <taxon>Bacteria</taxon>
        <taxon>Bacillati</taxon>
        <taxon>Actinomycetota</taxon>
        <taxon>Actinomycetes</taxon>
        <taxon>Mycobacteriales</taxon>
        <taxon>Nocardiaceae</taxon>
        <taxon>Rhodococcus</taxon>
    </lineage>
</organism>
<name>A0A076EH54_RHOOP</name>
<evidence type="ECO:0000256" key="1">
    <source>
        <dbReference type="ARBA" id="ARBA00022679"/>
    </source>
</evidence>
<dbReference type="GO" id="GO:0000287">
    <property type="term" value="F:magnesium ion binding"/>
    <property type="evidence" value="ECO:0007669"/>
    <property type="project" value="InterPro"/>
</dbReference>
<feature type="binding site" evidence="3">
    <location>
        <position position="106"/>
    </location>
    <ligand>
        <name>Mg(2+)</name>
        <dbReference type="ChEBI" id="CHEBI:18420"/>
    </ligand>
</feature>
<dbReference type="NCBIfam" id="NF042923">
    <property type="entry name" value="4PPT_Npt"/>
    <property type="match status" value="1"/>
</dbReference>
<feature type="binding site" evidence="2">
    <location>
        <position position="105"/>
    </location>
    <ligand>
        <name>CoA</name>
        <dbReference type="ChEBI" id="CHEBI:57287"/>
    </ligand>
</feature>
<feature type="binding site" evidence="2">
    <location>
        <begin position="83"/>
        <end position="84"/>
    </location>
    <ligand>
        <name>CoA</name>
        <dbReference type="ChEBI" id="CHEBI:57287"/>
    </ligand>
</feature>
<dbReference type="InterPro" id="IPR041354">
    <property type="entry name" value="4PPT_N"/>
</dbReference>
<sequence length="227" mass="24489">MIERILPAGVVSSELFEDPPGLRPHPQEEALIGRAVEKRRREFTTARHCARLAMTKLGVDPAPVLRGDKGSPVWPRGVVGSLTHCDGYRGAVLGYAMQVRSVGIDAEPHEALPDGVLDAVSLPAERDWLSGAADSGQWRSATGGPVHRDRLLFCAKEATYKAWFPLTARWLGFEDAHITFEASGDGTGTFHSDLLISGETVDGPPLASFDGRWMVSDGLIITAIAVH</sequence>
<evidence type="ECO:0000259" key="4">
    <source>
        <dbReference type="Pfam" id="PF01648"/>
    </source>
</evidence>
<feature type="binding site" evidence="3">
    <location>
        <position position="107"/>
    </location>
    <ligand>
        <name>Mg(2+)</name>
        <dbReference type="ChEBI" id="CHEBI:18420"/>
    </ligand>
</feature>
<dbReference type="eggNOG" id="COG2977">
    <property type="taxonomic scope" value="Bacteria"/>
</dbReference>
<keyword evidence="3" id="KW-0460">Magnesium</keyword>
<gene>
    <name evidence="6" type="ORF">EP51_07300</name>
</gene>
<reference evidence="6 7" key="1">
    <citation type="submission" date="2014-07" db="EMBL/GenBank/DDBJ databases">
        <title>Genome Sequence of Rhodococcus opacus Strain R7, a Biodegrader of Mono- and Polycyclic Aromatic Hydrocarbons.</title>
        <authorList>
            <person name="Di Gennaro P."/>
            <person name="Zampolli J."/>
            <person name="Presti I."/>
            <person name="Cappelletti M."/>
            <person name="D'Ursi P."/>
            <person name="Orro A."/>
            <person name="Mezzelani A."/>
            <person name="Milanesi L."/>
        </authorList>
    </citation>
    <scope>NUCLEOTIDE SEQUENCE [LARGE SCALE GENOMIC DNA]</scope>
    <source>
        <strain evidence="6 7">R7</strain>
    </source>
</reference>
<feature type="binding site" evidence="2">
    <location>
        <position position="161"/>
    </location>
    <ligand>
        <name>CoA</name>
        <dbReference type="ChEBI" id="CHEBI:57287"/>
    </ligand>
</feature>
<comment type="cofactor">
    <cofactor evidence="3">
        <name>Mg(2+)</name>
        <dbReference type="ChEBI" id="CHEBI:18420"/>
    </cofactor>
</comment>
<dbReference type="PRINTS" id="PR01399">
    <property type="entry name" value="ENTSNTHTASED"/>
</dbReference>
<dbReference type="PANTHER" id="PTHR38096">
    <property type="entry name" value="ENTEROBACTIN SYNTHASE COMPONENT D"/>
    <property type="match status" value="1"/>
</dbReference>
<dbReference type="InterPro" id="IPR003542">
    <property type="entry name" value="Enbac_synth_compD-like"/>
</dbReference>
<protein>
    <submittedName>
        <fullName evidence="6">4'-phosphopantetheinyl transferase</fullName>
    </submittedName>
</protein>
<dbReference type="InterPro" id="IPR008278">
    <property type="entry name" value="4-PPantetheinyl_Trfase_dom"/>
</dbReference>
<dbReference type="SUPFAM" id="SSF56214">
    <property type="entry name" value="4'-phosphopantetheinyl transferase"/>
    <property type="match status" value="1"/>
</dbReference>
<dbReference type="Pfam" id="PF01648">
    <property type="entry name" value="ACPS"/>
    <property type="match status" value="1"/>
</dbReference>
<evidence type="ECO:0000313" key="7">
    <source>
        <dbReference type="Proteomes" id="UP000028488"/>
    </source>
</evidence>
<dbReference type="GO" id="GO:0009366">
    <property type="term" value="C:enterobactin synthetase complex"/>
    <property type="evidence" value="ECO:0007669"/>
    <property type="project" value="InterPro"/>
</dbReference>